<evidence type="ECO:0000313" key="2">
    <source>
        <dbReference type="Proteomes" id="UP000179237"/>
    </source>
</evidence>
<dbReference type="EMBL" id="MFAQ01000005">
    <property type="protein sequence ID" value="OGD83956.1"/>
    <property type="molecule type" value="Genomic_DNA"/>
</dbReference>
<name>A0A1F5FWF4_9BACT</name>
<organism evidence="1 2">
    <name type="scientific">Candidatus Collierbacteria bacterium RIFOXYD1_FULL_40_9</name>
    <dbReference type="NCBI Taxonomy" id="1817731"/>
    <lineage>
        <taxon>Bacteria</taxon>
        <taxon>Candidatus Collieribacteriota</taxon>
    </lineage>
</organism>
<sequence>MHHTFVVGNAYGNEDLKTAIESIDETFRITFLPHQRSKSVYSSHTKNITVFHVEGKNISKTQITKFKSFLQNSGYKLLFSASHTELVGEIEVRFFTINLRSPQLQDIKEMLISKLEKVSGKKLQTYGEVYYFYLTKSQLKSRKLVKKLDDLVFSTMVDVLIFV</sequence>
<reference evidence="1 2" key="1">
    <citation type="journal article" date="2016" name="Nat. Commun.">
        <title>Thousands of microbial genomes shed light on interconnected biogeochemical processes in an aquifer system.</title>
        <authorList>
            <person name="Anantharaman K."/>
            <person name="Brown C.T."/>
            <person name="Hug L.A."/>
            <person name="Sharon I."/>
            <person name="Castelle C.J."/>
            <person name="Probst A.J."/>
            <person name="Thomas B.C."/>
            <person name="Singh A."/>
            <person name="Wilkins M.J."/>
            <person name="Karaoz U."/>
            <person name="Brodie E.L."/>
            <person name="Williams K.H."/>
            <person name="Hubbard S.S."/>
            <person name="Banfield J.F."/>
        </authorList>
    </citation>
    <scope>NUCLEOTIDE SEQUENCE [LARGE SCALE GENOMIC DNA]</scope>
</reference>
<gene>
    <name evidence="1" type="ORF">A2572_00165</name>
</gene>
<evidence type="ECO:0000313" key="1">
    <source>
        <dbReference type="EMBL" id="OGD83956.1"/>
    </source>
</evidence>
<protein>
    <submittedName>
        <fullName evidence="1">Uncharacterized protein</fullName>
    </submittedName>
</protein>
<proteinExistence type="predicted"/>
<dbReference type="AlphaFoldDB" id="A0A1F5FWF4"/>
<dbReference type="Proteomes" id="UP000179237">
    <property type="component" value="Unassembled WGS sequence"/>
</dbReference>
<accession>A0A1F5FWF4</accession>
<comment type="caution">
    <text evidence="1">The sequence shown here is derived from an EMBL/GenBank/DDBJ whole genome shotgun (WGS) entry which is preliminary data.</text>
</comment>